<keyword evidence="3" id="KW-1185">Reference proteome</keyword>
<dbReference type="Proteomes" id="UP000198546">
    <property type="component" value="Chromosome i"/>
</dbReference>
<dbReference type="AlphaFoldDB" id="A0A1G7BRV7"/>
<gene>
    <name evidence="2" type="ORF">SAMN04489747_3050</name>
</gene>
<feature type="domain" description="NAD(P)-binding" evidence="1">
    <location>
        <begin position="18"/>
        <end position="190"/>
    </location>
</feature>
<dbReference type="Gene3D" id="3.40.50.720">
    <property type="entry name" value="NAD(P)-binding Rossmann-like Domain"/>
    <property type="match status" value="1"/>
</dbReference>
<evidence type="ECO:0000313" key="3">
    <source>
        <dbReference type="Proteomes" id="UP000198546"/>
    </source>
</evidence>
<dbReference type="STRING" id="675864.SAMN04489747_3050"/>
<dbReference type="RefSeq" id="WP_090594725.1">
    <property type="nucleotide sequence ID" value="NZ_LT629688.1"/>
</dbReference>
<dbReference type="PANTHER" id="PTHR43162">
    <property type="match status" value="1"/>
</dbReference>
<evidence type="ECO:0000313" key="2">
    <source>
        <dbReference type="EMBL" id="SDE29871.1"/>
    </source>
</evidence>
<dbReference type="SUPFAM" id="SSF51735">
    <property type="entry name" value="NAD(P)-binding Rossmann-fold domains"/>
    <property type="match status" value="1"/>
</dbReference>
<dbReference type="OrthoDB" id="116343at2"/>
<organism evidence="2 3">
    <name type="scientific">Auraticoccus monumenti</name>
    <dbReference type="NCBI Taxonomy" id="675864"/>
    <lineage>
        <taxon>Bacteria</taxon>
        <taxon>Bacillati</taxon>
        <taxon>Actinomycetota</taxon>
        <taxon>Actinomycetes</taxon>
        <taxon>Propionibacteriales</taxon>
        <taxon>Propionibacteriaceae</taxon>
        <taxon>Auraticoccus</taxon>
    </lineage>
</organism>
<dbReference type="InterPro" id="IPR016040">
    <property type="entry name" value="NAD(P)-bd_dom"/>
</dbReference>
<dbReference type="Pfam" id="PF13460">
    <property type="entry name" value="NAD_binding_10"/>
    <property type="match status" value="1"/>
</dbReference>
<reference evidence="2 3" key="1">
    <citation type="submission" date="2016-10" db="EMBL/GenBank/DDBJ databases">
        <authorList>
            <person name="de Groot N.N."/>
        </authorList>
    </citation>
    <scope>NUCLEOTIDE SEQUENCE [LARGE SCALE GENOMIC DNA]</scope>
    <source>
        <strain evidence="2 3">MON 2.2</strain>
    </source>
</reference>
<evidence type="ECO:0000259" key="1">
    <source>
        <dbReference type="Pfam" id="PF13460"/>
    </source>
</evidence>
<dbReference type="PANTHER" id="PTHR43162:SF1">
    <property type="entry name" value="PRESTALK A DIFFERENTIATION PROTEIN A"/>
    <property type="match status" value="1"/>
</dbReference>
<protein>
    <submittedName>
        <fullName evidence="2">Uncharacterized conserved protein YbjT, contains NAD(P)-binding and DUF2867 domains</fullName>
    </submittedName>
</protein>
<proteinExistence type="predicted"/>
<dbReference type="InterPro" id="IPR051604">
    <property type="entry name" value="Ergot_Alk_Oxidoreductase"/>
</dbReference>
<sequence>MSQTARTTTAPLTVLVTGATGKVGRHLVRHLLADGHHVRALTRSPETAGLPAEVDLRLGDPTQPDAVAEAARGAHAAFWNWMGFDATGARESVSALAAEVDHVVYLSAAQLQHGTQGVMPGVWADLEEAIGATGTDSTFLRCGAFAGNALGWAAAIRAGEPVLMSHPGAVRSSVHEADVAEVAWRCLVDPVHRGRAYAITGPEQLTRRQEAEAIGAAVGRPVTVRQQDAEEAVAQLAAWSSRAFAEAHSAYFDTLVSNPERVSGEAETIIGHPTRPFARWAVDHREDFAPLDAEGAGQTSRI</sequence>
<name>A0A1G7BRV7_9ACTN</name>
<accession>A0A1G7BRV7</accession>
<dbReference type="InterPro" id="IPR036291">
    <property type="entry name" value="NAD(P)-bd_dom_sf"/>
</dbReference>
<dbReference type="EMBL" id="LT629688">
    <property type="protein sequence ID" value="SDE29871.1"/>
    <property type="molecule type" value="Genomic_DNA"/>
</dbReference>